<accession>A0A4Q2U2K7</accession>
<evidence type="ECO:0000256" key="3">
    <source>
        <dbReference type="ARBA" id="ARBA00022763"/>
    </source>
</evidence>
<organism evidence="9 10">
    <name type="scientific">Lichenibacterium minor</name>
    <dbReference type="NCBI Taxonomy" id="2316528"/>
    <lineage>
        <taxon>Bacteria</taxon>
        <taxon>Pseudomonadati</taxon>
        <taxon>Pseudomonadota</taxon>
        <taxon>Alphaproteobacteria</taxon>
        <taxon>Hyphomicrobiales</taxon>
        <taxon>Lichenihabitantaceae</taxon>
        <taxon>Lichenibacterium</taxon>
    </lineage>
</organism>
<comment type="similarity">
    <text evidence="1 8">Belongs to the SOS response-associated peptidase family.</text>
</comment>
<keyword evidence="3" id="KW-0227">DNA damage</keyword>
<dbReference type="InterPro" id="IPR003738">
    <property type="entry name" value="SRAP"/>
</dbReference>
<evidence type="ECO:0000256" key="8">
    <source>
        <dbReference type="RuleBase" id="RU364100"/>
    </source>
</evidence>
<evidence type="ECO:0000256" key="2">
    <source>
        <dbReference type="ARBA" id="ARBA00022670"/>
    </source>
</evidence>
<dbReference type="PANTHER" id="PTHR13604">
    <property type="entry name" value="DC12-RELATED"/>
    <property type="match status" value="1"/>
</dbReference>
<protein>
    <recommendedName>
        <fullName evidence="8">Abasic site processing protein</fullName>
        <ecNumber evidence="8">3.4.-.-</ecNumber>
    </recommendedName>
</protein>
<dbReference type="GO" id="GO:0003697">
    <property type="term" value="F:single-stranded DNA binding"/>
    <property type="evidence" value="ECO:0007669"/>
    <property type="project" value="InterPro"/>
</dbReference>
<reference evidence="9 10" key="1">
    <citation type="submission" date="2018-12" db="EMBL/GenBank/DDBJ databases">
        <authorList>
            <person name="Grouzdev D.S."/>
            <person name="Krutkina M.S."/>
        </authorList>
    </citation>
    <scope>NUCLEOTIDE SEQUENCE [LARGE SCALE GENOMIC DNA]</scope>
    <source>
        <strain evidence="9 10">RmlP026</strain>
    </source>
</reference>
<dbReference type="EC" id="3.4.-.-" evidence="8"/>
<evidence type="ECO:0000256" key="5">
    <source>
        <dbReference type="ARBA" id="ARBA00023124"/>
    </source>
</evidence>
<dbReference type="GO" id="GO:0008233">
    <property type="term" value="F:peptidase activity"/>
    <property type="evidence" value="ECO:0007669"/>
    <property type="project" value="UniProtKB-KW"/>
</dbReference>
<dbReference type="RefSeq" id="WP_165359700.1">
    <property type="nucleotide sequence ID" value="NZ_QYBB01000071.1"/>
</dbReference>
<dbReference type="GO" id="GO:0006508">
    <property type="term" value="P:proteolysis"/>
    <property type="evidence" value="ECO:0007669"/>
    <property type="project" value="UniProtKB-KW"/>
</dbReference>
<dbReference type="GO" id="GO:0016829">
    <property type="term" value="F:lyase activity"/>
    <property type="evidence" value="ECO:0007669"/>
    <property type="project" value="UniProtKB-KW"/>
</dbReference>
<feature type="non-terminal residue" evidence="9">
    <location>
        <position position="1"/>
    </location>
</feature>
<evidence type="ECO:0000256" key="6">
    <source>
        <dbReference type="ARBA" id="ARBA00023125"/>
    </source>
</evidence>
<sequence>KPMFRTAFKKHRCLIPASGFYEWTGEKGDKVPHLFTAADGSPVLAFAGLWDHWTDPESGDDVLSATIIVSGASEWMTPFHDRMPVLLTPSDFDGWLDGSLGPDVLKPAAESALREWIVSKRVNRTGHGDDDPTLFDPVDEAA</sequence>
<dbReference type="InterPro" id="IPR036590">
    <property type="entry name" value="SRAP-like"/>
</dbReference>
<gene>
    <name evidence="9" type="ORF">D3273_25840</name>
</gene>
<keyword evidence="5" id="KW-0190">Covalent protein-DNA linkage</keyword>
<evidence type="ECO:0000313" key="10">
    <source>
        <dbReference type="Proteomes" id="UP000290759"/>
    </source>
</evidence>
<reference evidence="9 10" key="2">
    <citation type="submission" date="2019-02" db="EMBL/GenBank/DDBJ databases">
        <title>'Lichenibacterium ramalinii' gen. nov. sp. nov., 'Lichenibacterium minor' gen. nov. sp. nov.</title>
        <authorList>
            <person name="Pankratov T."/>
        </authorList>
    </citation>
    <scope>NUCLEOTIDE SEQUENCE [LARGE SCALE GENOMIC DNA]</scope>
    <source>
        <strain evidence="9 10">RmlP026</strain>
    </source>
</reference>
<keyword evidence="10" id="KW-1185">Reference proteome</keyword>
<dbReference type="PANTHER" id="PTHR13604:SF0">
    <property type="entry name" value="ABASIC SITE PROCESSING PROTEIN HMCES"/>
    <property type="match status" value="1"/>
</dbReference>
<keyword evidence="7" id="KW-0456">Lyase</keyword>
<dbReference type="Gene3D" id="3.90.1680.10">
    <property type="entry name" value="SOS response associated peptidase-like"/>
    <property type="match status" value="1"/>
</dbReference>
<dbReference type="AlphaFoldDB" id="A0A4Q2U2K7"/>
<dbReference type="GO" id="GO:0106300">
    <property type="term" value="P:protein-DNA covalent cross-linking repair"/>
    <property type="evidence" value="ECO:0007669"/>
    <property type="project" value="InterPro"/>
</dbReference>
<evidence type="ECO:0000256" key="7">
    <source>
        <dbReference type="ARBA" id="ARBA00023239"/>
    </source>
</evidence>
<comment type="caution">
    <text evidence="9">The sequence shown here is derived from an EMBL/GenBank/DDBJ whole genome shotgun (WGS) entry which is preliminary data.</text>
</comment>
<dbReference type="Proteomes" id="UP000290759">
    <property type="component" value="Unassembled WGS sequence"/>
</dbReference>
<keyword evidence="6" id="KW-0238">DNA-binding</keyword>
<dbReference type="Pfam" id="PF02586">
    <property type="entry name" value="SRAP"/>
    <property type="match status" value="1"/>
</dbReference>
<proteinExistence type="inferred from homology"/>
<name>A0A4Q2U2K7_9HYPH</name>
<evidence type="ECO:0000256" key="1">
    <source>
        <dbReference type="ARBA" id="ARBA00008136"/>
    </source>
</evidence>
<keyword evidence="4 8" id="KW-0378">Hydrolase</keyword>
<dbReference type="EMBL" id="QYBB01000071">
    <property type="protein sequence ID" value="RYC29101.1"/>
    <property type="molecule type" value="Genomic_DNA"/>
</dbReference>
<evidence type="ECO:0000313" key="9">
    <source>
        <dbReference type="EMBL" id="RYC29101.1"/>
    </source>
</evidence>
<dbReference type="SUPFAM" id="SSF143081">
    <property type="entry name" value="BB1717-like"/>
    <property type="match status" value="1"/>
</dbReference>
<keyword evidence="2 8" id="KW-0645">Protease</keyword>
<evidence type="ECO:0000256" key="4">
    <source>
        <dbReference type="ARBA" id="ARBA00022801"/>
    </source>
</evidence>